<evidence type="ECO:0000256" key="1">
    <source>
        <dbReference type="SAM" id="Phobius"/>
    </source>
</evidence>
<dbReference type="RefSeq" id="WP_092178377.1">
    <property type="nucleotide sequence ID" value="NZ_FNZH01000010.1"/>
</dbReference>
<keyword evidence="1" id="KW-0472">Membrane</keyword>
<reference evidence="3" key="1">
    <citation type="submission" date="2016-10" db="EMBL/GenBank/DDBJ databases">
        <authorList>
            <person name="Varghese N."/>
            <person name="Submissions S."/>
        </authorList>
    </citation>
    <scope>NUCLEOTIDE SEQUENCE [LARGE SCALE GENOMIC DNA]</scope>
    <source>
        <strain evidence="3">IBRC-M 10761</strain>
    </source>
</reference>
<keyword evidence="3" id="KW-1185">Reference proteome</keyword>
<dbReference type="OrthoDB" id="9803988at2"/>
<feature type="transmembrane region" description="Helical" evidence="1">
    <location>
        <begin position="41"/>
        <end position="58"/>
    </location>
</feature>
<dbReference type="EMBL" id="FNZH01000010">
    <property type="protein sequence ID" value="SEJ73915.1"/>
    <property type="molecule type" value="Genomic_DNA"/>
</dbReference>
<name>A0A1H7BKJ9_9BACT</name>
<dbReference type="AlphaFoldDB" id="A0A1H7BKJ9"/>
<proteinExistence type="predicted"/>
<evidence type="ECO:0000313" key="2">
    <source>
        <dbReference type="EMBL" id="SEJ73915.1"/>
    </source>
</evidence>
<sequence>MKNLLNLMKYVFLSCAGVYFVLHLIIFIKDPHTNLIRHLENIGPGMWMIAAGLLFHHLKNKDMQALFNEADEKNKNQK</sequence>
<protein>
    <submittedName>
        <fullName evidence="2">Uncharacterized protein</fullName>
    </submittedName>
</protein>
<feature type="transmembrane region" description="Helical" evidence="1">
    <location>
        <begin position="7"/>
        <end position="29"/>
    </location>
</feature>
<gene>
    <name evidence="2" type="ORF">SAMN05192553_11093</name>
</gene>
<dbReference type="Proteomes" id="UP000199403">
    <property type="component" value="Unassembled WGS sequence"/>
</dbReference>
<evidence type="ECO:0000313" key="3">
    <source>
        <dbReference type="Proteomes" id="UP000199403"/>
    </source>
</evidence>
<keyword evidence="1" id="KW-1133">Transmembrane helix</keyword>
<organism evidence="2 3">
    <name type="scientific">Cyclobacterium xiamenense</name>
    <dbReference type="NCBI Taxonomy" id="1297121"/>
    <lineage>
        <taxon>Bacteria</taxon>
        <taxon>Pseudomonadati</taxon>
        <taxon>Bacteroidota</taxon>
        <taxon>Cytophagia</taxon>
        <taxon>Cytophagales</taxon>
        <taxon>Cyclobacteriaceae</taxon>
        <taxon>Cyclobacterium</taxon>
    </lineage>
</organism>
<accession>A0A1H7BKJ9</accession>
<keyword evidence="1" id="KW-0812">Transmembrane</keyword>